<dbReference type="STRING" id="151549.A0A4C1TPA3"/>
<feature type="compositionally biased region" description="Polar residues" evidence="1">
    <location>
        <begin position="208"/>
        <end position="222"/>
    </location>
</feature>
<evidence type="ECO:0000313" key="3">
    <source>
        <dbReference type="Proteomes" id="UP000299102"/>
    </source>
</evidence>
<dbReference type="OrthoDB" id="4327074at2759"/>
<evidence type="ECO:0000256" key="1">
    <source>
        <dbReference type="SAM" id="MobiDB-lite"/>
    </source>
</evidence>
<gene>
    <name evidence="2" type="ORF">EVAR_93973_1</name>
</gene>
<keyword evidence="3" id="KW-1185">Reference proteome</keyword>
<dbReference type="Gene3D" id="3.30.40.10">
    <property type="entry name" value="Zinc/RING finger domain, C3HC4 (zinc finger)"/>
    <property type="match status" value="1"/>
</dbReference>
<dbReference type="EMBL" id="BGZK01000074">
    <property type="protein sequence ID" value="GBP15796.1"/>
    <property type="molecule type" value="Genomic_DNA"/>
</dbReference>
<dbReference type="SUPFAM" id="SSF57903">
    <property type="entry name" value="FYVE/PHD zinc finger"/>
    <property type="match status" value="1"/>
</dbReference>
<sequence>MRSNPGQTMSIYHIPSIVASTFPLAFTPRNIQSGFRVTGFFPYNRNIFDDSDFGPSFVTDRPLPNVGDAQVPQGSSFDTHLEELVQELENVSDLTPQRASAKDPLAFTSETSSRENSPETVPKKRRISKTKERSSALSSVHPFEIMAENIKETEPRTTTEPISQRHCTPSPTSSHSLPPYQPASDSLDSKTGASEKLPIPPDHIRPPLQQSHPNKPSTSKFQDFSPEAVCPFPKGQPRKLTNRGRKTRKSTIYTDTTEKAVIKKEVEEREKKKILNEIDKNLTTSAKSKGKGKKKLNQRQPKTKKMQLKKIIEEKNEEQKWFCLVCEEPYSKSKPNEMWIPCEQCRFWAHEECTPQESTYICHNCE</sequence>
<feature type="region of interest" description="Disordered" evidence="1">
    <location>
        <begin position="282"/>
        <end position="306"/>
    </location>
</feature>
<dbReference type="Proteomes" id="UP000299102">
    <property type="component" value="Unassembled WGS sequence"/>
</dbReference>
<evidence type="ECO:0008006" key="4">
    <source>
        <dbReference type="Google" id="ProtNLM"/>
    </source>
</evidence>
<feature type="compositionally biased region" description="Basic residues" evidence="1">
    <location>
        <begin position="236"/>
        <end position="247"/>
    </location>
</feature>
<protein>
    <recommendedName>
        <fullName evidence="4">PHD-type domain-containing protein</fullName>
    </recommendedName>
</protein>
<feature type="compositionally biased region" description="Polar residues" evidence="1">
    <location>
        <begin position="158"/>
        <end position="167"/>
    </location>
</feature>
<feature type="region of interest" description="Disordered" evidence="1">
    <location>
        <begin position="90"/>
        <end position="247"/>
    </location>
</feature>
<dbReference type="InterPro" id="IPR011011">
    <property type="entry name" value="Znf_FYVE_PHD"/>
</dbReference>
<feature type="compositionally biased region" description="Low complexity" evidence="1">
    <location>
        <begin position="168"/>
        <end position="178"/>
    </location>
</feature>
<comment type="caution">
    <text evidence="2">The sequence shown here is derived from an EMBL/GenBank/DDBJ whole genome shotgun (WGS) entry which is preliminary data.</text>
</comment>
<organism evidence="2 3">
    <name type="scientific">Eumeta variegata</name>
    <name type="common">Bagworm moth</name>
    <name type="synonym">Eumeta japonica</name>
    <dbReference type="NCBI Taxonomy" id="151549"/>
    <lineage>
        <taxon>Eukaryota</taxon>
        <taxon>Metazoa</taxon>
        <taxon>Ecdysozoa</taxon>
        <taxon>Arthropoda</taxon>
        <taxon>Hexapoda</taxon>
        <taxon>Insecta</taxon>
        <taxon>Pterygota</taxon>
        <taxon>Neoptera</taxon>
        <taxon>Endopterygota</taxon>
        <taxon>Lepidoptera</taxon>
        <taxon>Glossata</taxon>
        <taxon>Ditrysia</taxon>
        <taxon>Tineoidea</taxon>
        <taxon>Psychidae</taxon>
        <taxon>Oiketicinae</taxon>
        <taxon>Eumeta</taxon>
    </lineage>
</organism>
<dbReference type="InterPro" id="IPR013083">
    <property type="entry name" value="Znf_RING/FYVE/PHD"/>
</dbReference>
<dbReference type="AlphaFoldDB" id="A0A4C1TPA3"/>
<evidence type="ECO:0000313" key="2">
    <source>
        <dbReference type="EMBL" id="GBP15796.1"/>
    </source>
</evidence>
<reference evidence="2 3" key="1">
    <citation type="journal article" date="2019" name="Commun. Biol.">
        <title>The bagworm genome reveals a unique fibroin gene that provides high tensile strength.</title>
        <authorList>
            <person name="Kono N."/>
            <person name="Nakamura H."/>
            <person name="Ohtoshi R."/>
            <person name="Tomita M."/>
            <person name="Numata K."/>
            <person name="Arakawa K."/>
        </authorList>
    </citation>
    <scope>NUCLEOTIDE SEQUENCE [LARGE SCALE GENOMIC DNA]</scope>
</reference>
<feature type="compositionally biased region" description="Polar residues" evidence="1">
    <location>
        <begin position="183"/>
        <end position="192"/>
    </location>
</feature>
<name>A0A4C1TPA3_EUMVA</name>
<accession>A0A4C1TPA3</accession>
<feature type="compositionally biased region" description="Basic residues" evidence="1">
    <location>
        <begin position="288"/>
        <end position="306"/>
    </location>
</feature>
<proteinExistence type="predicted"/>